<dbReference type="EMBL" id="JASNWA010000004">
    <property type="protein sequence ID" value="KAK3176950.1"/>
    <property type="molecule type" value="Genomic_DNA"/>
</dbReference>
<dbReference type="GO" id="GO:0006044">
    <property type="term" value="P:N-acetylglucosamine metabolic process"/>
    <property type="evidence" value="ECO:0007669"/>
    <property type="project" value="TreeGrafter"/>
</dbReference>
<reference evidence="3" key="1">
    <citation type="submission" date="2022-11" db="EMBL/GenBank/DDBJ databases">
        <title>Chromosomal genome sequence assembly and mating type (MAT) locus characterization of the leprose asexual lichenized fungus Lepraria neglecta (Nyl.) Erichsen.</title>
        <authorList>
            <person name="Allen J.L."/>
            <person name="Pfeffer B."/>
        </authorList>
    </citation>
    <scope>NUCLEOTIDE SEQUENCE</scope>
    <source>
        <strain evidence="3">Allen 5258</strain>
    </source>
</reference>
<feature type="chain" id="PRO_5041973852" description="Glycosyltransferase family 17 protein" evidence="2">
    <location>
        <begin position="28"/>
        <end position="355"/>
    </location>
</feature>
<dbReference type="GO" id="GO:0016020">
    <property type="term" value="C:membrane"/>
    <property type="evidence" value="ECO:0007669"/>
    <property type="project" value="InterPro"/>
</dbReference>
<comment type="caution">
    <text evidence="3">The sequence shown here is derived from an EMBL/GenBank/DDBJ whole genome shotgun (WGS) entry which is preliminary data.</text>
</comment>
<feature type="signal peptide" evidence="2">
    <location>
        <begin position="1"/>
        <end position="27"/>
    </location>
</feature>
<dbReference type="Proteomes" id="UP001276659">
    <property type="component" value="Unassembled WGS sequence"/>
</dbReference>
<proteinExistence type="predicted"/>
<evidence type="ECO:0000256" key="2">
    <source>
        <dbReference type="SAM" id="SignalP"/>
    </source>
</evidence>
<evidence type="ECO:0008006" key="5">
    <source>
        <dbReference type="Google" id="ProtNLM"/>
    </source>
</evidence>
<keyword evidence="4" id="KW-1185">Reference proteome</keyword>
<dbReference type="PANTHER" id="PTHR12224">
    <property type="entry name" value="BETA-1,4-MANNOSYL-GLYCOPROTEIN BETA-1,4-N-ACETYLGLUCOSAMINYL-TRANSFERASE"/>
    <property type="match status" value="1"/>
</dbReference>
<evidence type="ECO:0000313" key="3">
    <source>
        <dbReference type="EMBL" id="KAK3176950.1"/>
    </source>
</evidence>
<name>A0AAD9ZH55_9LECA</name>
<dbReference type="PANTHER" id="PTHR12224:SF0">
    <property type="entry name" value="BETA-1,4-MANNOSYL-GLYCOPROTEIN 4-BETA-N-ACETYLGLUCOSAMINYLTRANSFERASE"/>
    <property type="match status" value="1"/>
</dbReference>
<evidence type="ECO:0000313" key="4">
    <source>
        <dbReference type="Proteomes" id="UP001276659"/>
    </source>
</evidence>
<organism evidence="3 4">
    <name type="scientific">Lepraria neglecta</name>
    <dbReference type="NCBI Taxonomy" id="209136"/>
    <lineage>
        <taxon>Eukaryota</taxon>
        <taxon>Fungi</taxon>
        <taxon>Dikarya</taxon>
        <taxon>Ascomycota</taxon>
        <taxon>Pezizomycotina</taxon>
        <taxon>Lecanoromycetes</taxon>
        <taxon>OSLEUM clade</taxon>
        <taxon>Lecanoromycetidae</taxon>
        <taxon>Lecanorales</taxon>
        <taxon>Lecanorineae</taxon>
        <taxon>Stereocaulaceae</taxon>
        <taxon>Lepraria</taxon>
    </lineage>
</organism>
<dbReference type="AlphaFoldDB" id="A0AAD9ZH55"/>
<protein>
    <recommendedName>
        <fullName evidence="5">Glycosyltransferase family 17 protein</fullName>
    </recommendedName>
</protein>
<sequence>MSTFKPVYRYLLASSLIAATLFFLARPGPGTVGSTTLSKQPTQAPNLLPLEEAKHYCQTRRWEPYPDRTTQRKVYDLFMINTELDWLEIRLGELASEVDYFVVLESSVDFKDRPKPLYLQENWGRFSKWHNQIIHHVLNTTSDKSEEGDTWGREHFTRDAMMTQVFPTLDGERKVHMNDVLVVSDVDEIPRPEVLKSLRNCIFPQRLTLRTTYYRYSFQWLLREQQWGHPQATFWKGADTVKPEDLRMGKTDAEILHAGWHCSSCLSSFKDMAKKIDSFSHNELNKPEFKNPKEVLRRVREGRDPYDRPQKQYDRLDNNRDVPQYLLQHPDDFAYLLDRDPPSANFKDYDPKDFE</sequence>
<dbReference type="GO" id="GO:0003830">
    <property type="term" value="F:beta-1,4-mannosylglycoprotein 4-beta-N-acetylglucosaminyltransferase activity"/>
    <property type="evidence" value="ECO:0007669"/>
    <property type="project" value="InterPro"/>
</dbReference>
<evidence type="ECO:0000256" key="1">
    <source>
        <dbReference type="SAM" id="MobiDB-lite"/>
    </source>
</evidence>
<accession>A0AAD9ZH55</accession>
<feature type="region of interest" description="Disordered" evidence="1">
    <location>
        <begin position="300"/>
        <end position="321"/>
    </location>
</feature>
<feature type="compositionally biased region" description="Basic and acidic residues" evidence="1">
    <location>
        <begin position="300"/>
        <end position="320"/>
    </location>
</feature>
<dbReference type="Pfam" id="PF04724">
    <property type="entry name" value="Glyco_transf_17"/>
    <property type="match status" value="1"/>
</dbReference>
<keyword evidence="2" id="KW-0732">Signal</keyword>
<gene>
    <name evidence="3" type="ORF">OEA41_008276</name>
</gene>
<dbReference type="InterPro" id="IPR006813">
    <property type="entry name" value="Glyco_trans_17"/>
</dbReference>